<dbReference type="PANTHER" id="PTHR23044">
    <property type="entry name" value="3'-5' EXONUCLEASE ERI1-RELATED"/>
    <property type="match status" value="1"/>
</dbReference>
<evidence type="ECO:0000256" key="3">
    <source>
        <dbReference type="ARBA" id="ARBA00022839"/>
    </source>
</evidence>
<dbReference type="PANTHER" id="PTHR23044:SF61">
    <property type="entry name" value="3'-5' EXORIBONUCLEASE 1-RELATED"/>
    <property type="match status" value="1"/>
</dbReference>
<name>A0A7G9FMM2_9FIRM</name>
<dbReference type="RefSeq" id="WP_021984216.1">
    <property type="nucleotide sequence ID" value="NZ_CP060632.1"/>
</dbReference>
<evidence type="ECO:0000313" key="6">
    <source>
        <dbReference type="Proteomes" id="UP000515819"/>
    </source>
</evidence>
<sequence length="317" mass="37640">MNYIIFDLEWNQCCGGRDMENPRMPFEIIEIGAVKLDKKFNIIDTYSSIIKPKLYKKLQPHIKTILNYDESTLRKGRPFDMVYREFIKWCGQDDYIFGTWGSMDLNILQTNMDYYYLKPMPVPLKFYNVQQIYADMYDEDGKIVKLKKAVEHLKIEVEEDKPFHSAVNDAYYTGLVLKAMSPRDLADRYCYDIYNNPKDKKDEIISHHKHYLEHISREYHCKEEAISDIDLMAPICYRCGKKLAPKVKWFANTPNSYTCIGKCWHHGLVSGKIRFKQSRNNNIFVIKTMVPTDKKGLEAMKERQDELRIRRQTKRHN</sequence>
<dbReference type="InterPro" id="IPR047201">
    <property type="entry name" value="ERI-1_3'hExo-like"/>
</dbReference>
<dbReference type="GO" id="GO:0000175">
    <property type="term" value="F:3'-5'-RNA exonuclease activity"/>
    <property type="evidence" value="ECO:0007669"/>
    <property type="project" value="InterPro"/>
</dbReference>
<keyword evidence="2" id="KW-0378">Hydrolase</keyword>
<dbReference type="Gene3D" id="3.30.420.10">
    <property type="entry name" value="Ribonuclease H-like superfamily/Ribonuclease H"/>
    <property type="match status" value="1"/>
</dbReference>
<proteinExistence type="predicted"/>
<reference evidence="5 6" key="1">
    <citation type="submission" date="2020-08" db="EMBL/GenBank/DDBJ databases">
        <authorList>
            <person name="Liu C."/>
            <person name="Sun Q."/>
        </authorList>
    </citation>
    <scope>NUCLEOTIDE SEQUENCE [LARGE SCALE GENOMIC DNA]</scope>
    <source>
        <strain evidence="5 6">NSJ-4</strain>
    </source>
</reference>
<protein>
    <submittedName>
        <fullName evidence="5">Exonuclease domain-containing protein</fullName>
    </submittedName>
</protein>
<dbReference type="InterPro" id="IPR013520">
    <property type="entry name" value="Ribonucl_H"/>
</dbReference>
<dbReference type="SMART" id="SM00479">
    <property type="entry name" value="EXOIII"/>
    <property type="match status" value="1"/>
</dbReference>
<evidence type="ECO:0000256" key="1">
    <source>
        <dbReference type="ARBA" id="ARBA00022722"/>
    </source>
</evidence>
<feature type="domain" description="Exonuclease" evidence="4">
    <location>
        <begin position="2"/>
        <end position="186"/>
    </location>
</feature>
<gene>
    <name evidence="5" type="ORF">H9Q76_00365</name>
</gene>
<dbReference type="InterPro" id="IPR036397">
    <property type="entry name" value="RNaseH_sf"/>
</dbReference>
<accession>A0A7G9FMM2</accession>
<keyword evidence="6" id="KW-1185">Reference proteome</keyword>
<organism evidence="5 6">
    <name type="scientific">Wujia chipingensis</name>
    <dbReference type="NCBI Taxonomy" id="2763670"/>
    <lineage>
        <taxon>Bacteria</taxon>
        <taxon>Bacillati</taxon>
        <taxon>Bacillota</taxon>
        <taxon>Clostridia</taxon>
        <taxon>Lachnospirales</taxon>
        <taxon>Lachnospiraceae</taxon>
        <taxon>Wujia</taxon>
    </lineage>
</organism>
<dbReference type="CDD" id="cd06133">
    <property type="entry name" value="ERI-1_3'hExo_like"/>
    <property type="match status" value="1"/>
</dbReference>
<evidence type="ECO:0000259" key="4">
    <source>
        <dbReference type="SMART" id="SM00479"/>
    </source>
</evidence>
<dbReference type="AlphaFoldDB" id="A0A7G9FMM2"/>
<keyword evidence="3 5" id="KW-0269">Exonuclease</keyword>
<dbReference type="EMBL" id="CP060632">
    <property type="protein sequence ID" value="QNL99803.1"/>
    <property type="molecule type" value="Genomic_DNA"/>
</dbReference>
<dbReference type="InterPro" id="IPR051274">
    <property type="entry name" value="3-5_Exoribonuclease"/>
</dbReference>
<dbReference type="Pfam" id="PF00929">
    <property type="entry name" value="RNase_T"/>
    <property type="match status" value="1"/>
</dbReference>
<dbReference type="InterPro" id="IPR012337">
    <property type="entry name" value="RNaseH-like_sf"/>
</dbReference>
<dbReference type="SUPFAM" id="SSF53098">
    <property type="entry name" value="Ribonuclease H-like"/>
    <property type="match status" value="1"/>
</dbReference>
<evidence type="ECO:0000313" key="5">
    <source>
        <dbReference type="EMBL" id="QNL99803.1"/>
    </source>
</evidence>
<keyword evidence="1" id="KW-0540">Nuclease</keyword>
<dbReference type="GO" id="GO:0003676">
    <property type="term" value="F:nucleic acid binding"/>
    <property type="evidence" value="ECO:0007669"/>
    <property type="project" value="InterPro"/>
</dbReference>
<dbReference type="Proteomes" id="UP000515819">
    <property type="component" value="Chromosome"/>
</dbReference>
<dbReference type="KEGG" id="wcp:H9Q76_00365"/>
<evidence type="ECO:0000256" key="2">
    <source>
        <dbReference type="ARBA" id="ARBA00022801"/>
    </source>
</evidence>